<keyword evidence="6" id="KW-0472">Membrane</keyword>
<dbReference type="Pfam" id="PF22694">
    <property type="entry name" value="CtpB_N-like"/>
    <property type="match status" value="1"/>
</dbReference>
<dbReference type="Proteomes" id="UP000600247">
    <property type="component" value="Unassembled WGS sequence"/>
</dbReference>
<dbReference type="InterPro" id="IPR005151">
    <property type="entry name" value="Tail-specific_protease"/>
</dbReference>
<dbReference type="Gene3D" id="2.30.42.10">
    <property type="match status" value="1"/>
</dbReference>
<dbReference type="GO" id="GO:0006508">
    <property type="term" value="P:proteolysis"/>
    <property type="evidence" value="ECO:0007669"/>
    <property type="project" value="UniProtKB-KW"/>
</dbReference>
<dbReference type="Pfam" id="PF01471">
    <property type="entry name" value="PG_binding_1"/>
    <property type="match status" value="1"/>
</dbReference>
<dbReference type="InterPro" id="IPR036034">
    <property type="entry name" value="PDZ_sf"/>
</dbReference>
<dbReference type="GO" id="GO:0004175">
    <property type="term" value="F:endopeptidase activity"/>
    <property type="evidence" value="ECO:0007669"/>
    <property type="project" value="TreeGrafter"/>
</dbReference>
<dbReference type="SUPFAM" id="SSF50156">
    <property type="entry name" value="PDZ domain-like"/>
    <property type="match status" value="1"/>
</dbReference>
<dbReference type="GO" id="GO:0030288">
    <property type="term" value="C:outer membrane-bounded periplasmic space"/>
    <property type="evidence" value="ECO:0007669"/>
    <property type="project" value="TreeGrafter"/>
</dbReference>
<dbReference type="PANTHER" id="PTHR32060:SF30">
    <property type="entry name" value="CARBOXY-TERMINAL PROCESSING PROTEASE CTPA"/>
    <property type="match status" value="1"/>
</dbReference>
<dbReference type="Pfam" id="PF17820">
    <property type="entry name" value="PDZ_6"/>
    <property type="match status" value="1"/>
</dbReference>
<accession>A0A917HF56</accession>
<evidence type="ECO:0000259" key="7">
    <source>
        <dbReference type="PROSITE" id="PS50106"/>
    </source>
</evidence>
<dbReference type="InterPro" id="IPR029045">
    <property type="entry name" value="ClpP/crotonase-like_dom_sf"/>
</dbReference>
<keyword evidence="2 5" id="KW-0645">Protease</keyword>
<evidence type="ECO:0000256" key="5">
    <source>
        <dbReference type="RuleBase" id="RU004404"/>
    </source>
</evidence>
<reference evidence="8 9" key="1">
    <citation type="journal article" date="2014" name="Int. J. Syst. Evol. Microbiol.">
        <title>Complete genome sequence of Corynebacterium casei LMG S-19264T (=DSM 44701T), isolated from a smear-ripened cheese.</title>
        <authorList>
            <consortium name="US DOE Joint Genome Institute (JGI-PGF)"/>
            <person name="Walter F."/>
            <person name="Albersmeier A."/>
            <person name="Kalinowski J."/>
            <person name="Ruckert C."/>
        </authorList>
    </citation>
    <scope>NUCLEOTIDE SEQUENCE [LARGE SCALE GENOMIC DNA]</scope>
    <source>
        <strain evidence="8 9">CGMCC 1.15286</strain>
    </source>
</reference>
<protein>
    <submittedName>
        <fullName evidence="8">Carboxy-terminal processing protease CtpA</fullName>
    </submittedName>
</protein>
<keyword evidence="6" id="KW-0812">Transmembrane</keyword>
<proteinExistence type="inferred from homology"/>
<dbReference type="SUPFAM" id="SSF47090">
    <property type="entry name" value="PGBD-like"/>
    <property type="match status" value="1"/>
</dbReference>
<keyword evidence="3 5" id="KW-0378">Hydrolase</keyword>
<dbReference type="CDD" id="cd06782">
    <property type="entry name" value="cpPDZ_CPP-like"/>
    <property type="match status" value="1"/>
</dbReference>
<feature type="domain" description="PDZ" evidence="7">
    <location>
        <begin position="104"/>
        <end position="164"/>
    </location>
</feature>
<dbReference type="InterPro" id="IPR001478">
    <property type="entry name" value="PDZ"/>
</dbReference>
<dbReference type="EMBL" id="BMHY01000007">
    <property type="protein sequence ID" value="GGG76794.1"/>
    <property type="molecule type" value="Genomic_DNA"/>
</dbReference>
<comment type="similarity">
    <text evidence="1 5">Belongs to the peptidase S41A family.</text>
</comment>
<dbReference type="InterPro" id="IPR055210">
    <property type="entry name" value="CtpA/B_N"/>
</dbReference>
<evidence type="ECO:0000313" key="8">
    <source>
        <dbReference type="EMBL" id="GGG76794.1"/>
    </source>
</evidence>
<evidence type="ECO:0000256" key="6">
    <source>
        <dbReference type="SAM" id="Phobius"/>
    </source>
</evidence>
<dbReference type="Gene3D" id="3.30.750.44">
    <property type="match status" value="1"/>
</dbReference>
<dbReference type="NCBIfam" id="TIGR00225">
    <property type="entry name" value="prc"/>
    <property type="match status" value="1"/>
</dbReference>
<dbReference type="FunFam" id="2.30.42.10:FF:000063">
    <property type="entry name" value="Peptidase, S41 family"/>
    <property type="match status" value="1"/>
</dbReference>
<dbReference type="AlphaFoldDB" id="A0A917HF56"/>
<dbReference type="Pfam" id="PF03572">
    <property type="entry name" value="Peptidase_S41"/>
    <property type="match status" value="1"/>
</dbReference>
<dbReference type="GO" id="GO:0008236">
    <property type="term" value="F:serine-type peptidase activity"/>
    <property type="evidence" value="ECO:0007669"/>
    <property type="project" value="UniProtKB-KW"/>
</dbReference>
<evidence type="ECO:0000256" key="4">
    <source>
        <dbReference type="ARBA" id="ARBA00022825"/>
    </source>
</evidence>
<keyword evidence="9" id="KW-1185">Reference proteome</keyword>
<dbReference type="PROSITE" id="PS50106">
    <property type="entry name" value="PDZ"/>
    <property type="match status" value="1"/>
</dbReference>
<dbReference type="Gene3D" id="3.90.226.10">
    <property type="entry name" value="2-enoyl-CoA Hydratase, Chain A, domain 1"/>
    <property type="match status" value="1"/>
</dbReference>
<dbReference type="Gene3D" id="1.10.101.10">
    <property type="entry name" value="PGBD-like superfamily/PGBD"/>
    <property type="match status" value="1"/>
</dbReference>
<keyword evidence="4 5" id="KW-0720">Serine protease</keyword>
<organism evidence="8 9">
    <name type="scientific">Paenibacillus radicis</name>
    <name type="common">ex Gao et al. 2016</name>
    <dbReference type="NCBI Taxonomy" id="1737354"/>
    <lineage>
        <taxon>Bacteria</taxon>
        <taxon>Bacillati</taxon>
        <taxon>Bacillota</taxon>
        <taxon>Bacilli</taxon>
        <taxon>Bacillales</taxon>
        <taxon>Paenibacillaceae</taxon>
        <taxon>Paenibacillus</taxon>
    </lineage>
</organism>
<dbReference type="InterPro" id="IPR002477">
    <property type="entry name" value="Peptidoglycan-bd-like"/>
</dbReference>
<comment type="caution">
    <text evidence="8">The sequence shown here is derived from an EMBL/GenBank/DDBJ whole genome shotgun (WGS) entry which is preliminary data.</text>
</comment>
<keyword evidence="6" id="KW-1133">Transmembrane helix</keyword>
<dbReference type="SMART" id="SM00245">
    <property type="entry name" value="TSPc"/>
    <property type="match status" value="1"/>
</dbReference>
<evidence type="ECO:0000313" key="9">
    <source>
        <dbReference type="Proteomes" id="UP000600247"/>
    </source>
</evidence>
<name>A0A917HF56_9BACL</name>
<sequence>MKYFTNEVMKQRAIAIAVLGAVVFAAVGFGIGWLWMGYKYPMLREPSFRNFAVSYETIMDDYLNGAKAEDLINGASQGMVASLEDPYSRYLIKEQGNAYTQGYEGEFSGVGITVREEDGLFVVGALTKGAPAERGGIKLQDAIVAVNDEKMAGKKYEQLIGLMRGEEGTEVKLTLQRGNQLQPIEVKLIREAIPVHTVTSEMLEGGVGHITISRFAQKTGDEFETEVAKLQKQGMNKLLLDMRSNPGGLLQSTLQIADILVPKGKTVLQVVYKNDKRVITYKSKQEKPWNIPIAVLVNGQSASASEVLTAALKESAGATVIGEKTYGKGVVQAFQQFKDGSVLSLTEAQWKTPGGTWIHKAGVTPDVVVALPSYASLRPLPIGGDMKKGSYGEDVKTLQTMLNVLGYADTGQPGLFDAQTEQALRRFQNDQKLTASGAFNDKTAYRLLEELNKKLEQEDTQLKKGLDVLKK</sequence>
<dbReference type="InterPro" id="IPR041489">
    <property type="entry name" value="PDZ_6"/>
</dbReference>
<gene>
    <name evidence="8" type="primary">ctpA</name>
    <name evidence="8" type="ORF">GCM10010918_36660</name>
</gene>
<dbReference type="RefSeq" id="WP_188890641.1">
    <property type="nucleotide sequence ID" value="NZ_BMHY01000007.1"/>
</dbReference>
<dbReference type="CDD" id="cd07560">
    <property type="entry name" value="Peptidase_S41_CPP"/>
    <property type="match status" value="1"/>
</dbReference>
<dbReference type="SMART" id="SM00228">
    <property type="entry name" value="PDZ"/>
    <property type="match status" value="1"/>
</dbReference>
<evidence type="ECO:0000256" key="2">
    <source>
        <dbReference type="ARBA" id="ARBA00022670"/>
    </source>
</evidence>
<dbReference type="InterPro" id="IPR004447">
    <property type="entry name" value="Peptidase_S41A"/>
</dbReference>
<dbReference type="SUPFAM" id="SSF52096">
    <property type="entry name" value="ClpP/crotonase"/>
    <property type="match status" value="1"/>
</dbReference>
<evidence type="ECO:0000256" key="1">
    <source>
        <dbReference type="ARBA" id="ARBA00009179"/>
    </source>
</evidence>
<dbReference type="GO" id="GO:0007165">
    <property type="term" value="P:signal transduction"/>
    <property type="evidence" value="ECO:0007669"/>
    <property type="project" value="TreeGrafter"/>
</dbReference>
<dbReference type="InterPro" id="IPR036366">
    <property type="entry name" value="PGBDSf"/>
</dbReference>
<evidence type="ECO:0000256" key="3">
    <source>
        <dbReference type="ARBA" id="ARBA00022801"/>
    </source>
</evidence>
<feature type="transmembrane region" description="Helical" evidence="6">
    <location>
        <begin position="12"/>
        <end position="36"/>
    </location>
</feature>
<dbReference type="PANTHER" id="PTHR32060">
    <property type="entry name" value="TAIL-SPECIFIC PROTEASE"/>
    <property type="match status" value="1"/>
</dbReference>
<dbReference type="InterPro" id="IPR036365">
    <property type="entry name" value="PGBD-like_sf"/>
</dbReference>